<protein>
    <recommendedName>
        <fullName evidence="3">Lipoprotein</fullName>
    </recommendedName>
</protein>
<accession>A0A0S4L9W7</accession>
<dbReference type="PROSITE" id="PS51257">
    <property type="entry name" value="PROKAR_LIPOPROTEIN"/>
    <property type="match status" value="1"/>
</dbReference>
<evidence type="ECO:0000313" key="1">
    <source>
        <dbReference type="EMBL" id="CUS34309.1"/>
    </source>
</evidence>
<reference evidence="2" key="1">
    <citation type="submission" date="2015-10" db="EMBL/GenBank/DDBJ databases">
        <authorList>
            <person name="Luecker S."/>
            <person name="Luecker S."/>
        </authorList>
    </citation>
    <scope>NUCLEOTIDE SEQUENCE [LARGE SCALE GENOMIC DNA]</scope>
</reference>
<dbReference type="EMBL" id="CZPZ01000008">
    <property type="protein sequence ID" value="CUS34309.1"/>
    <property type="molecule type" value="Genomic_DNA"/>
</dbReference>
<sequence>MRVIVPFTTLFLIAASITGCARSVTRTPIEDLAKRIEFERFSILPPQGEKWYIVSPSGPYNLAFQKQLDVTMVPKPSVAATVFSTRIDGVAQAEKQSFLEALMHRTEQDAKTGRLRLIEFKSSSDETLGFSCKKYDVSSEDRGNPNCPSCVYILQVHGLACLHPSSPVLVKLEYSPRVPQGDSILSVEKEGEAFLRSLIFK</sequence>
<evidence type="ECO:0008006" key="3">
    <source>
        <dbReference type="Google" id="ProtNLM"/>
    </source>
</evidence>
<dbReference type="OrthoDB" id="8548924at2"/>
<dbReference type="STRING" id="1742973.COMA2_160083"/>
<dbReference type="RefSeq" id="WP_090895660.1">
    <property type="nucleotide sequence ID" value="NZ_CZPZ01000008.1"/>
</dbReference>
<dbReference type="AlphaFoldDB" id="A0A0S4L9W7"/>
<dbReference type="Proteomes" id="UP000198736">
    <property type="component" value="Unassembled WGS sequence"/>
</dbReference>
<name>A0A0S4L9W7_9BACT</name>
<organism evidence="1 2">
    <name type="scientific">Candidatus Nitrospira nitrificans</name>
    <dbReference type="NCBI Taxonomy" id="1742973"/>
    <lineage>
        <taxon>Bacteria</taxon>
        <taxon>Pseudomonadati</taxon>
        <taxon>Nitrospirota</taxon>
        <taxon>Nitrospiria</taxon>
        <taxon>Nitrospirales</taxon>
        <taxon>Nitrospiraceae</taxon>
        <taxon>Nitrospira</taxon>
    </lineage>
</organism>
<evidence type="ECO:0000313" key="2">
    <source>
        <dbReference type="Proteomes" id="UP000198736"/>
    </source>
</evidence>
<proteinExistence type="predicted"/>
<keyword evidence="2" id="KW-1185">Reference proteome</keyword>
<gene>
    <name evidence="1" type="ORF">COMA2_160083</name>
</gene>